<accession>A0A5B7H165</accession>
<sequence>MNRKTWHRTEEINPYSTGMNFYREFWEGGKTEKATVASLGEDYVKCDSNKTDWRKENRMEDAASVEEEKESTVAKMMEKGWNGEERILELFEEVNR</sequence>
<reference evidence="1 2" key="1">
    <citation type="submission" date="2019-05" db="EMBL/GenBank/DDBJ databases">
        <title>Another draft genome of Portunus trituberculatus and its Hox gene families provides insights of decapod evolution.</title>
        <authorList>
            <person name="Jeong J.-H."/>
            <person name="Song I."/>
            <person name="Kim S."/>
            <person name="Choi T."/>
            <person name="Kim D."/>
            <person name="Ryu S."/>
            <person name="Kim W."/>
        </authorList>
    </citation>
    <scope>NUCLEOTIDE SEQUENCE [LARGE SCALE GENOMIC DNA]</scope>
    <source>
        <tissue evidence="1">Muscle</tissue>
    </source>
</reference>
<gene>
    <name evidence="1" type="ORF">E2C01_060448</name>
</gene>
<name>A0A5B7H165_PORTR</name>
<proteinExistence type="predicted"/>
<evidence type="ECO:0000313" key="2">
    <source>
        <dbReference type="Proteomes" id="UP000324222"/>
    </source>
</evidence>
<keyword evidence="2" id="KW-1185">Reference proteome</keyword>
<evidence type="ECO:0000313" key="1">
    <source>
        <dbReference type="EMBL" id="MPC66301.1"/>
    </source>
</evidence>
<organism evidence="1 2">
    <name type="scientific">Portunus trituberculatus</name>
    <name type="common">Swimming crab</name>
    <name type="synonym">Neptunus trituberculatus</name>
    <dbReference type="NCBI Taxonomy" id="210409"/>
    <lineage>
        <taxon>Eukaryota</taxon>
        <taxon>Metazoa</taxon>
        <taxon>Ecdysozoa</taxon>
        <taxon>Arthropoda</taxon>
        <taxon>Crustacea</taxon>
        <taxon>Multicrustacea</taxon>
        <taxon>Malacostraca</taxon>
        <taxon>Eumalacostraca</taxon>
        <taxon>Eucarida</taxon>
        <taxon>Decapoda</taxon>
        <taxon>Pleocyemata</taxon>
        <taxon>Brachyura</taxon>
        <taxon>Eubrachyura</taxon>
        <taxon>Portunoidea</taxon>
        <taxon>Portunidae</taxon>
        <taxon>Portuninae</taxon>
        <taxon>Portunus</taxon>
    </lineage>
</organism>
<protein>
    <submittedName>
        <fullName evidence="1">Uncharacterized protein</fullName>
    </submittedName>
</protein>
<dbReference type="AlphaFoldDB" id="A0A5B7H165"/>
<dbReference type="Proteomes" id="UP000324222">
    <property type="component" value="Unassembled WGS sequence"/>
</dbReference>
<dbReference type="EMBL" id="VSRR010024591">
    <property type="protein sequence ID" value="MPC66301.1"/>
    <property type="molecule type" value="Genomic_DNA"/>
</dbReference>
<comment type="caution">
    <text evidence="1">The sequence shown here is derived from an EMBL/GenBank/DDBJ whole genome shotgun (WGS) entry which is preliminary data.</text>
</comment>